<dbReference type="Gene3D" id="3.30.1370.10">
    <property type="entry name" value="K Homology domain, type 1"/>
    <property type="match status" value="1"/>
</dbReference>
<evidence type="ECO:0000313" key="3">
    <source>
        <dbReference type="EMBL" id="CAH3032200.1"/>
    </source>
</evidence>
<dbReference type="InterPro" id="IPR036612">
    <property type="entry name" value="KH_dom_type_1_sf"/>
</dbReference>
<dbReference type="AlphaFoldDB" id="A0AAU9VPJ7"/>
<dbReference type="CDD" id="cd00105">
    <property type="entry name" value="KH-I"/>
    <property type="match status" value="1"/>
</dbReference>
<feature type="compositionally biased region" description="Polar residues" evidence="1">
    <location>
        <begin position="1024"/>
        <end position="1039"/>
    </location>
</feature>
<protein>
    <recommendedName>
        <fullName evidence="2">K Homology domain-containing protein</fullName>
    </recommendedName>
</protein>
<sequence>MALASQTRRPSEDQKCLLRRNSQNSICSPVVERVDFCRNKPRLVELEKQLYSLANGRENSEEVMRTCQTLLGDTENINETFNVFCSCCKVDRYKEPTIAQLFYDLVNVQNGSSLLTELEMACEELLKVLTHLGTPNTLQFNVVSLLHNLSRLTDIPSSHLEAVQSYLEEIARALWPYSKPLAPNLWVSEAFCDAQCDILKACGKFLEEKCPVNTERTFQMISNKLISGEISKYSRFRLLEIQELRSSGWKVSEATKNYYKGAYLKFFDQHQKDLSCRDTHVQTEAISSQNESRMVDAKAEGADLRRIKPVAVLRINESELRKSSGNIQQELSLAQDAILKEKDKEAYLKLYSFGDGEKLATCKQPVSLNKLAPHVSLTNNILKEASSSFNSSDGSDDVFATNDKMGFEKKTREVHPALHWEEFREPRHSFKSDSSLTSDSECLVTRMASLSLSDTEENMINDDVTTIGKVLSNSINSSEVKELSSGLVINTCPLKTIASSHEEQHLNIVPCEKKIGDPKNKTTERDGENWEEKTVLSSEKSLEDANDNSPVTENWRERKPAKTNKSQDDGNGHYTVADTWKERTLVNLKEAQNNNTINAYCENWRERKLSNIGKSDEDIHGYHVVTENWREEPLVDLEDPGKNWRESKMPILNKSPEVVGNWRESPLVAFREPQNSFINNLSGINYREQKPEKFIDFWSSGSDQKNWRDRKSMSLDESKQDPTSTASQQTRRHSLSDLQLEKQNSHEKGNKRGFGLPKPDEQVDIAERTEHFKEETVEVQMAQEETEGLKGWQLREIQADTGCKIHTNREKCVLTITGHPQQCKVAKKKVYSVIAALQEQFGALVPLSDVVLQHLQSDGCSILADRLAFFSLASVTMINDTQLFISGRRNCVNHAKAQLAKIKVMLRYTDDPDVARPSQKDSSEEKHKLVEELFAALERGENATGQSYHTEQAGVSAEQAPTREGLSREFILSCALSPVARQRPVNISLDRTEDWVREIVLGDGRRGERDSLHKQIQRKGFGSPMNTNNLQDGTETSTS</sequence>
<dbReference type="Gene3D" id="1.25.40.180">
    <property type="match status" value="1"/>
</dbReference>
<comment type="caution">
    <text evidence="3">The sequence shown here is derived from an EMBL/GenBank/DDBJ whole genome shotgun (WGS) entry which is preliminary data.</text>
</comment>
<feature type="compositionally biased region" description="Basic and acidic residues" evidence="1">
    <location>
        <begin position="513"/>
        <end position="534"/>
    </location>
</feature>
<reference evidence="3 4" key="1">
    <citation type="submission" date="2022-05" db="EMBL/GenBank/DDBJ databases">
        <authorList>
            <consortium name="Genoscope - CEA"/>
            <person name="William W."/>
        </authorList>
    </citation>
    <scope>NUCLEOTIDE SEQUENCE [LARGE SCALE GENOMIC DNA]</scope>
</reference>
<dbReference type="Proteomes" id="UP001159428">
    <property type="component" value="Unassembled WGS sequence"/>
</dbReference>
<gene>
    <name evidence="3" type="ORF">PMEA_00001044</name>
</gene>
<evidence type="ECO:0000256" key="1">
    <source>
        <dbReference type="SAM" id="MobiDB-lite"/>
    </source>
</evidence>
<dbReference type="Pfam" id="PF00013">
    <property type="entry name" value="KH_1"/>
    <property type="match status" value="1"/>
</dbReference>
<feature type="region of interest" description="Disordered" evidence="1">
    <location>
        <begin position="1004"/>
        <end position="1039"/>
    </location>
</feature>
<evidence type="ECO:0000313" key="4">
    <source>
        <dbReference type="Proteomes" id="UP001159428"/>
    </source>
</evidence>
<dbReference type="SUPFAM" id="SSF54791">
    <property type="entry name" value="Eukaryotic type KH-domain (KH-domain type I)"/>
    <property type="match status" value="1"/>
</dbReference>
<feature type="compositionally biased region" description="Basic and acidic residues" evidence="1">
    <location>
        <begin position="706"/>
        <end position="720"/>
    </location>
</feature>
<feature type="compositionally biased region" description="Basic and acidic residues" evidence="1">
    <location>
        <begin position="1004"/>
        <end position="1013"/>
    </location>
</feature>
<dbReference type="InterPro" id="IPR016024">
    <property type="entry name" value="ARM-type_fold"/>
</dbReference>
<feature type="compositionally biased region" description="Basic and acidic residues" evidence="1">
    <location>
        <begin position="739"/>
        <end position="750"/>
    </location>
</feature>
<accession>A0AAU9VPJ7</accession>
<feature type="region of interest" description="Disordered" evidence="1">
    <location>
        <begin position="706"/>
        <end position="761"/>
    </location>
</feature>
<feature type="compositionally biased region" description="Basic and acidic residues" evidence="1">
    <location>
        <begin position="554"/>
        <end position="571"/>
    </location>
</feature>
<keyword evidence="4" id="KW-1185">Reference proteome</keyword>
<evidence type="ECO:0000259" key="2">
    <source>
        <dbReference type="Pfam" id="PF00013"/>
    </source>
</evidence>
<feature type="domain" description="K Homology" evidence="2">
    <location>
        <begin position="790"/>
        <end position="831"/>
    </location>
</feature>
<proteinExistence type="predicted"/>
<dbReference type="GO" id="GO:0003723">
    <property type="term" value="F:RNA binding"/>
    <property type="evidence" value="ECO:0007669"/>
    <property type="project" value="InterPro"/>
</dbReference>
<dbReference type="SUPFAM" id="SSF48371">
    <property type="entry name" value="ARM repeat"/>
    <property type="match status" value="1"/>
</dbReference>
<organism evidence="3 4">
    <name type="scientific">Pocillopora meandrina</name>
    <dbReference type="NCBI Taxonomy" id="46732"/>
    <lineage>
        <taxon>Eukaryota</taxon>
        <taxon>Metazoa</taxon>
        <taxon>Cnidaria</taxon>
        <taxon>Anthozoa</taxon>
        <taxon>Hexacorallia</taxon>
        <taxon>Scleractinia</taxon>
        <taxon>Astrocoeniina</taxon>
        <taxon>Pocilloporidae</taxon>
        <taxon>Pocillopora</taxon>
    </lineage>
</organism>
<dbReference type="EMBL" id="CALNXJ010000001">
    <property type="protein sequence ID" value="CAH3032200.1"/>
    <property type="molecule type" value="Genomic_DNA"/>
</dbReference>
<name>A0AAU9VPJ7_9CNID</name>
<feature type="region of interest" description="Disordered" evidence="1">
    <location>
        <begin position="513"/>
        <end position="573"/>
    </location>
</feature>
<dbReference type="InterPro" id="IPR004088">
    <property type="entry name" value="KH_dom_type_1"/>
</dbReference>